<keyword evidence="5" id="KW-0694">RNA-binding</keyword>
<feature type="domain" description="MRNA cap 0 methyltransferase" evidence="7">
    <location>
        <begin position="64"/>
        <end position="327"/>
    </location>
</feature>
<dbReference type="Gene3D" id="3.40.50.150">
    <property type="entry name" value="Vaccinia Virus protein VP39"/>
    <property type="match status" value="2"/>
</dbReference>
<evidence type="ECO:0000256" key="2">
    <source>
        <dbReference type="ARBA" id="ARBA00022603"/>
    </source>
</evidence>
<evidence type="ECO:0000256" key="4">
    <source>
        <dbReference type="ARBA" id="ARBA00022691"/>
    </source>
</evidence>
<feature type="region of interest" description="Disordered" evidence="6">
    <location>
        <begin position="44"/>
        <end position="66"/>
    </location>
</feature>
<accession>A0A6C0F9V3</accession>
<dbReference type="InterPro" id="IPR019012">
    <property type="entry name" value="RNA_cap_Gua-N2-MeTrfase"/>
</dbReference>
<dbReference type="InterPro" id="IPR004971">
    <property type="entry name" value="mRNA_G-N7_MeTrfase_dom"/>
</dbReference>
<evidence type="ECO:0000259" key="7">
    <source>
        <dbReference type="PROSITE" id="PS51562"/>
    </source>
</evidence>
<evidence type="ECO:0000313" key="8">
    <source>
        <dbReference type="EMBL" id="QHT38458.1"/>
    </source>
</evidence>
<keyword evidence="2" id="KW-0489">Methyltransferase</keyword>
<dbReference type="Pfam" id="PF03291">
    <property type="entry name" value="mRNA_G-N7_MeTrfase"/>
    <property type="match status" value="1"/>
</dbReference>
<dbReference type="GO" id="GO:0005634">
    <property type="term" value="C:nucleus"/>
    <property type="evidence" value="ECO:0007669"/>
    <property type="project" value="TreeGrafter"/>
</dbReference>
<evidence type="ECO:0000256" key="1">
    <source>
        <dbReference type="ARBA" id="ARBA00011926"/>
    </source>
</evidence>
<organism evidence="8">
    <name type="scientific">viral metagenome</name>
    <dbReference type="NCBI Taxonomy" id="1070528"/>
    <lineage>
        <taxon>unclassified sequences</taxon>
        <taxon>metagenomes</taxon>
        <taxon>organismal metagenomes</taxon>
    </lineage>
</organism>
<evidence type="ECO:0000256" key="6">
    <source>
        <dbReference type="SAM" id="MobiDB-lite"/>
    </source>
</evidence>
<dbReference type="InterPro" id="IPR039753">
    <property type="entry name" value="RG7MT1"/>
</dbReference>
<dbReference type="PROSITE" id="PS51562">
    <property type="entry name" value="RNA_CAP0_MT"/>
    <property type="match status" value="1"/>
</dbReference>
<dbReference type="InterPro" id="IPR002052">
    <property type="entry name" value="DNA_methylase_N6_adenine_CS"/>
</dbReference>
<dbReference type="GO" id="GO:0003723">
    <property type="term" value="F:RNA binding"/>
    <property type="evidence" value="ECO:0007669"/>
    <property type="project" value="UniProtKB-KW"/>
</dbReference>
<dbReference type="AlphaFoldDB" id="A0A6C0F9V3"/>
<keyword evidence="4" id="KW-0949">S-adenosyl-L-methionine</keyword>
<sequence>MFGDFEFDIEAPMAPSKGFSQVDVKRKESAKDLAIAQRMVKKEEPKFLKAQREQNRKAKSESAEKHGAVRKFHNTVKGGLYKKAYDLAGLNDRNVRSRKTLLELACGRGGDMHKWKKTGYQTVLAVDNDSAAIDQARERFKNVDSRPLRAQFEFLDLAADDLMTVTLSDKFPKTSWFYDTVSIQFAIQYMCKTQQSLVTFLSWVSSLVAPGGTFVGSYPDGGEIRKLLGADRVFDNGFLKIREREDGFPGLNFHADFGGSSSYFDAFGTSEEYPVIWSDLRGIMELMGFVLKEHSSFLDYPEAEAFYLLPEERQFSGVFKSFIFQKHPKTTHFPVIPKCVINWDALQIDKVGTYSVTRPRDATKMHHAIYNMWLMVSEGKKCGTVCDGTACVGGDTIQFAQYASQVFAWEIDRSRYEMLVNNLGVYGLNNVACYNSSIVMYGGTGDILYLDPPWGGPKYSESNDVELYLDGMNVKDLVINLKERFAMIVVKVPFNFKKREKDRVVNITNKISLWFP</sequence>
<dbReference type="PANTHER" id="PTHR12189:SF2">
    <property type="entry name" value="MRNA CAP GUANINE-N7 METHYLTRANSFERASE"/>
    <property type="match status" value="1"/>
</dbReference>
<keyword evidence="3" id="KW-0808">Transferase</keyword>
<protein>
    <recommendedName>
        <fullName evidence="1">mRNA (guanine-N(7))-methyltransferase</fullName>
        <ecNumber evidence="1">2.1.1.56</ecNumber>
    </recommendedName>
</protein>
<dbReference type="EMBL" id="MN738830">
    <property type="protein sequence ID" value="QHT38458.1"/>
    <property type="molecule type" value="Genomic_DNA"/>
</dbReference>
<reference evidence="8" key="1">
    <citation type="journal article" date="2020" name="Nature">
        <title>Giant virus diversity and host interactions through global metagenomics.</title>
        <authorList>
            <person name="Schulz F."/>
            <person name="Roux S."/>
            <person name="Paez-Espino D."/>
            <person name="Jungbluth S."/>
            <person name="Walsh D.A."/>
            <person name="Denef V.J."/>
            <person name="McMahon K.D."/>
            <person name="Konstantinidis K.T."/>
            <person name="Eloe-Fadrosh E.A."/>
            <person name="Kyrpides N.C."/>
            <person name="Woyke T."/>
        </authorList>
    </citation>
    <scope>NUCLEOTIDE SEQUENCE</scope>
    <source>
        <strain evidence="8">GVMAG-S-ERX556101-89</strain>
    </source>
</reference>
<dbReference type="PANTHER" id="PTHR12189">
    <property type="entry name" value="MRNA GUANINE-7- METHYLTRANSFERASE"/>
    <property type="match status" value="1"/>
</dbReference>
<dbReference type="GO" id="GO:0004482">
    <property type="term" value="F:mRNA 5'-cap (guanine-N7-)-methyltransferase activity"/>
    <property type="evidence" value="ECO:0007669"/>
    <property type="project" value="UniProtKB-EC"/>
</dbReference>
<evidence type="ECO:0000256" key="3">
    <source>
        <dbReference type="ARBA" id="ARBA00022679"/>
    </source>
</evidence>
<dbReference type="EC" id="2.1.1.56" evidence="1"/>
<dbReference type="GO" id="GO:0036261">
    <property type="term" value="P:7-methylguanosine cap hypermethylation"/>
    <property type="evidence" value="ECO:0007669"/>
    <property type="project" value="InterPro"/>
</dbReference>
<dbReference type="SUPFAM" id="SSF53335">
    <property type="entry name" value="S-adenosyl-L-methionine-dependent methyltransferases"/>
    <property type="match status" value="2"/>
</dbReference>
<dbReference type="InterPro" id="IPR029063">
    <property type="entry name" value="SAM-dependent_MTases_sf"/>
</dbReference>
<dbReference type="Pfam" id="PF09445">
    <property type="entry name" value="Methyltransf_15"/>
    <property type="match status" value="1"/>
</dbReference>
<name>A0A6C0F9V3_9ZZZZ</name>
<dbReference type="PROSITE" id="PS00092">
    <property type="entry name" value="N6_MTASE"/>
    <property type="match status" value="1"/>
</dbReference>
<proteinExistence type="predicted"/>
<evidence type="ECO:0000256" key="5">
    <source>
        <dbReference type="ARBA" id="ARBA00022884"/>
    </source>
</evidence>